<organism evidence="5">
    <name type="scientific">Xenopus tropicalis</name>
    <name type="common">Western clawed frog</name>
    <name type="synonym">Silurana tropicalis</name>
    <dbReference type="NCBI Taxonomy" id="8364"/>
    <lineage>
        <taxon>Eukaryota</taxon>
        <taxon>Metazoa</taxon>
        <taxon>Chordata</taxon>
        <taxon>Craniata</taxon>
        <taxon>Vertebrata</taxon>
        <taxon>Euteleostomi</taxon>
        <taxon>Amphibia</taxon>
        <taxon>Batrachia</taxon>
        <taxon>Anura</taxon>
        <taxon>Pipoidea</taxon>
        <taxon>Pipidae</taxon>
        <taxon>Xenopodinae</taxon>
        <taxon>Xenopus</taxon>
        <taxon>Silurana</taxon>
    </lineage>
</organism>
<sequence length="867" mass="97089">MERFVLCIHWERRAESGAEQHRVPQGLAYAQDIYTQLKEYSTKYTSTFPACSLTGNPGTRKWFFALQSLYGSFQFCSSDWDDLCPAVTTEDNEEPVQTALDECLEALQFPDGEDDNSRDSISQTNLFEEAAELLHQLSDKLPTPGRALVDVLLFTPEAPKLKDCLSAIGAIKHLKEWHSAKITIVSKDCKGWQKIAKFLSANVVESACPKELIDSHELWRGNIEISERKFTSEVEFPEFCLRSVSDDKFPYFEHNGDDKNKAVLLPEVFHYYGTSLEYVQMVALSEIPSYFVSDSVFELSITRNALQGKSKLMLDQLCSLTDKVGAIFMLSCNVCSLPNPPALQRSSKKWREYMSRKPKDIKVPGVELKGEYCSYYFLIQGKGSGFCKATLLHSASQISGAASLVLLHQRLNNYQPGNMAEGTSEILDSVPHFRGEQIAVRERILARAQALAVNEYLKRHEALPHPSVSHVNNLRTLLAVTRERVIGDCESRLDGVSYKNLQNITVSTPTVSESEAMISNPADWPERNVLQNLENFEKVKQRLRASILSSSAEQLLGRKDGLKEGMTLLDAKELLKYFTPQGIAVGELQPLQVQRGDNAFLLTPKLTPKKLKGLPFEKAAECHYHGLEYCLDNRKALDRDVAFSELQSRLIRYETQTTCTRECCPVPFALSPLPSPAVLSEPGSVPDGESIQTELRGEPLLLKRRSRDLDGLYASKRLAKSGSSDSLVSLASEGSGHQPPTRATRLRPERAASSTSAVQPPSARVQMAPSVPAQSKQSTHPDLEQKESRSQKHNRMLKEVVSKTLQKYGIGVEHPCYAACNQRLFDISKFFLKDLKTSRGLLDEMKKAASNNAKQVIQWELDKLKKK</sequence>
<dbReference type="PANTHER" id="PTHR14382:SF1">
    <property type="entry name" value="MDM2-BINDING PROTEIN"/>
    <property type="match status" value="1"/>
</dbReference>
<reference evidence="5" key="2">
    <citation type="submission" date="2011-06" db="UniProtKB">
        <authorList>
            <consortium name="Ensembl"/>
        </authorList>
    </citation>
    <scope>IDENTIFICATION</scope>
</reference>
<dbReference type="InterPro" id="IPR029420">
    <property type="entry name" value="MTBP_central"/>
</dbReference>
<feature type="domain" description="DM2" evidence="2">
    <location>
        <begin position="1"/>
        <end position="249"/>
    </location>
</feature>
<evidence type="ECO:0000259" key="3">
    <source>
        <dbReference type="Pfam" id="PF14919"/>
    </source>
</evidence>
<feature type="domain" description="MDN2-binding protein C-terminal" evidence="4">
    <location>
        <begin position="604"/>
        <end position="857"/>
    </location>
</feature>
<evidence type="ECO:0000259" key="2">
    <source>
        <dbReference type="Pfam" id="PF14918"/>
    </source>
</evidence>
<dbReference type="GeneTree" id="ENSGT00390000003305"/>
<dbReference type="PaxDb" id="8364-ENSXETP00000060848"/>
<feature type="domain" description="DM2" evidence="3">
    <location>
        <begin position="267"/>
        <end position="600"/>
    </location>
</feature>
<accession>F7BPE7</accession>
<feature type="region of interest" description="Disordered" evidence="1">
    <location>
        <begin position="679"/>
        <end position="699"/>
    </location>
</feature>
<feature type="region of interest" description="Disordered" evidence="1">
    <location>
        <begin position="724"/>
        <end position="793"/>
    </location>
</feature>
<reference evidence="5" key="1">
    <citation type="journal article" date="2010" name="Science">
        <title>The genome of the Western clawed frog Xenopus tropicalis.</title>
        <authorList>
            <person name="Hellsten U."/>
            <person name="Harland R.M."/>
            <person name="Gilchrist M.J."/>
            <person name="Hendrix D."/>
            <person name="Jurka J."/>
            <person name="Kapitonov V."/>
            <person name="Ovcharenko I."/>
            <person name="Putnam N.H."/>
            <person name="Shu S."/>
            <person name="Taher L."/>
            <person name="Blitz I.L."/>
            <person name="Blumberg B."/>
            <person name="Dichmann D.S."/>
            <person name="Dubchak I."/>
            <person name="Amaya E."/>
            <person name="Detter J.C."/>
            <person name="Fletcher R."/>
            <person name="Gerhard D.S."/>
            <person name="Goodstein D."/>
            <person name="Graves T."/>
            <person name="Grigoriev I.V."/>
            <person name="Grimwood J."/>
            <person name="Kawashima T."/>
            <person name="Lindquist E."/>
            <person name="Lucas S.M."/>
            <person name="Mead P.E."/>
            <person name="Mitros T."/>
            <person name="Ogino H."/>
            <person name="Ohta Y."/>
            <person name="Poliakov A.V."/>
            <person name="Pollet N."/>
            <person name="Robert J."/>
            <person name="Salamov A."/>
            <person name="Sater A.K."/>
            <person name="Schmutz J."/>
            <person name="Terry A."/>
            <person name="Vize P.D."/>
            <person name="Warren W.C."/>
            <person name="Wells D."/>
            <person name="Wills A."/>
            <person name="Wilson R.K."/>
            <person name="Zimmerman L.B."/>
            <person name="Zorn A.M."/>
            <person name="Grainger R."/>
            <person name="Grammer T."/>
            <person name="Khokha M.K."/>
            <person name="Richardson P.M."/>
            <person name="Rokhsar D.S."/>
        </authorList>
    </citation>
    <scope>NUCLEOTIDE SEQUENCE [LARGE SCALE GENOMIC DNA]</scope>
    <source>
        <strain evidence="5">Nigerian</strain>
    </source>
</reference>
<evidence type="ECO:0000256" key="1">
    <source>
        <dbReference type="SAM" id="MobiDB-lite"/>
    </source>
</evidence>
<dbReference type="Pfam" id="PF14920">
    <property type="entry name" value="MTBP_C"/>
    <property type="match status" value="1"/>
</dbReference>
<dbReference type="Bgee" id="ENSXETG00000003129">
    <property type="expression patterns" value="Expressed in egg cell and 13 other cell types or tissues"/>
</dbReference>
<dbReference type="GO" id="GO:0031396">
    <property type="term" value="P:regulation of protein ubiquitination"/>
    <property type="evidence" value="ECO:0007669"/>
    <property type="project" value="InterPro"/>
</dbReference>
<name>F7BPE7_XENTR</name>
<dbReference type="HOGENOM" id="CLU_017071_0_0_1"/>
<gene>
    <name evidence="5" type="primary">mtbp</name>
</gene>
<evidence type="ECO:0000313" key="5">
    <source>
        <dbReference type="Ensembl" id="ENSXETP00000006782"/>
    </source>
</evidence>
<dbReference type="STRING" id="8364.ENSXETP00000006782"/>
<dbReference type="Pfam" id="PF14919">
    <property type="entry name" value="MTBP_mid"/>
    <property type="match status" value="1"/>
</dbReference>
<dbReference type="InterPro" id="IPR029418">
    <property type="entry name" value="MTBP_C"/>
</dbReference>
<proteinExistence type="predicted"/>
<feature type="compositionally biased region" description="Low complexity" evidence="1">
    <location>
        <begin position="724"/>
        <end position="735"/>
    </location>
</feature>
<dbReference type="Ensembl" id="ENSXETT00000006782">
    <property type="protein sequence ID" value="ENSXETP00000006782"/>
    <property type="gene ID" value="ENSXETG00000003129"/>
</dbReference>
<dbReference type="InterPro" id="IPR039061">
    <property type="entry name" value="MTBP"/>
</dbReference>
<dbReference type="PANTHER" id="PTHR14382">
    <property type="entry name" value="MDM2-BINDING PROTEIN"/>
    <property type="match status" value="1"/>
</dbReference>
<protein>
    <submittedName>
        <fullName evidence="5">Mdm2-binding protein</fullName>
    </submittedName>
</protein>
<dbReference type="AlphaFoldDB" id="F7BPE7"/>
<feature type="compositionally biased region" description="Basic and acidic residues" evidence="1">
    <location>
        <begin position="779"/>
        <end position="793"/>
    </location>
</feature>
<dbReference type="Xenbase" id="XB-GENE-990920">
    <property type="gene designation" value="mtbp"/>
</dbReference>
<dbReference type="Pfam" id="PF14918">
    <property type="entry name" value="MTBP_N"/>
    <property type="match status" value="1"/>
</dbReference>
<dbReference type="InterPro" id="IPR029421">
    <property type="entry name" value="MTBP_N"/>
</dbReference>
<evidence type="ECO:0000259" key="4">
    <source>
        <dbReference type="Pfam" id="PF14920"/>
    </source>
</evidence>